<keyword evidence="5 7" id="KW-1133">Transmembrane helix</keyword>
<dbReference type="SMART" id="SM01415">
    <property type="entry name" value="DUF106"/>
    <property type="match status" value="1"/>
</dbReference>
<accession>A0A2J7QJX9</accession>
<evidence type="ECO:0000256" key="3">
    <source>
        <dbReference type="ARBA" id="ARBA00020822"/>
    </source>
</evidence>
<evidence type="ECO:0000256" key="5">
    <source>
        <dbReference type="ARBA" id="ARBA00022989"/>
    </source>
</evidence>
<keyword evidence="4 7" id="KW-0812">Transmembrane</keyword>
<organism evidence="8 9">
    <name type="scientific">Cryptotermes secundus</name>
    <dbReference type="NCBI Taxonomy" id="105785"/>
    <lineage>
        <taxon>Eukaryota</taxon>
        <taxon>Metazoa</taxon>
        <taxon>Ecdysozoa</taxon>
        <taxon>Arthropoda</taxon>
        <taxon>Hexapoda</taxon>
        <taxon>Insecta</taxon>
        <taxon>Pterygota</taxon>
        <taxon>Neoptera</taxon>
        <taxon>Polyneoptera</taxon>
        <taxon>Dictyoptera</taxon>
        <taxon>Blattodea</taxon>
        <taxon>Blattoidea</taxon>
        <taxon>Termitoidae</taxon>
        <taxon>Kalotermitidae</taxon>
        <taxon>Cryptotermitinae</taxon>
        <taxon>Cryptotermes</taxon>
    </lineage>
</organism>
<comment type="caution">
    <text evidence="8">The sequence shown here is derived from an EMBL/GenBank/DDBJ whole genome shotgun (WGS) entry which is preliminary data.</text>
</comment>
<dbReference type="FunCoup" id="A0A2J7QJX9">
    <property type="interactions" value="1355"/>
</dbReference>
<evidence type="ECO:0000256" key="6">
    <source>
        <dbReference type="ARBA" id="ARBA00023136"/>
    </source>
</evidence>
<name>A0A2J7QJX9_9NEOP</name>
<evidence type="ECO:0000313" key="8">
    <source>
        <dbReference type="EMBL" id="PNF28891.1"/>
    </source>
</evidence>
<gene>
    <name evidence="8" type="primary">emc3</name>
    <name evidence="8" type="ORF">B7P43_G03851</name>
</gene>
<keyword evidence="6 7" id="KW-0472">Membrane</keyword>
<proteinExistence type="inferred from homology"/>
<dbReference type="Pfam" id="PF01956">
    <property type="entry name" value="EMC3_TMCO1"/>
    <property type="match status" value="2"/>
</dbReference>
<dbReference type="InParanoid" id="A0A2J7QJX9"/>
<comment type="subcellular location">
    <subcellularLocation>
        <location evidence="1">Membrane</location>
        <topology evidence="1">Multi-pass membrane protein</topology>
    </subcellularLocation>
</comment>
<dbReference type="InterPro" id="IPR008568">
    <property type="entry name" value="EMC3"/>
</dbReference>
<evidence type="ECO:0000256" key="4">
    <source>
        <dbReference type="ARBA" id="ARBA00022692"/>
    </source>
</evidence>
<dbReference type="EMBL" id="NEVH01013548">
    <property type="protein sequence ID" value="PNF28891.1"/>
    <property type="molecule type" value="Genomic_DNA"/>
</dbReference>
<evidence type="ECO:0000313" key="9">
    <source>
        <dbReference type="Proteomes" id="UP000235965"/>
    </source>
</evidence>
<dbReference type="GO" id="GO:0034975">
    <property type="term" value="P:protein folding in endoplasmic reticulum"/>
    <property type="evidence" value="ECO:0007669"/>
    <property type="project" value="TreeGrafter"/>
</dbReference>
<dbReference type="InterPro" id="IPR036397">
    <property type="entry name" value="RNaseH_sf"/>
</dbReference>
<protein>
    <recommendedName>
        <fullName evidence="3">ER membrane protein complex subunit 3</fullName>
    </recommendedName>
</protein>
<feature type="transmembrane region" description="Helical" evidence="7">
    <location>
        <begin position="113"/>
        <end position="134"/>
    </location>
</feature>
<dbReference type="GO" id="GO:0072546">
    <property type="term" value="C:EMC complex"/>
    <property type="evidence" value="ECO:0007669"/>
    <property type="project" value="TreeGrafter"/>
</dbReference>
<dbReference type="OrthoDB" id="6745403at2759"/>
<feature type="transmembrane region" description="Helical" evidence="7">
    <location>
        <begin position="12"/>
        <end position="32"/>
    </location>
</feature>
<reference evidence="8 9" key="1">
    <citation type="submission" date="2017-12" db="EMBL/GenBank/DDBJ databases">
        <title>Hemimetabolous genomes reveal molecular basis of termite eusociality.</title>
        <authorList>
            <person name="Harrison M.C."/>
            <person name="Jongepier E."/>
            <person name="Robertson H.M."/>
            <person name="Arning N."/>
            <person name="Bitard-Feildel T."/>
            <person name="Chao H."/>
            <person name="Childers C.P."/>
            <person name="Dinh H."/>
            <person name="Doddapaneni H."/>
            <person name="Dugan S."/>
            <person name="Gowin J."/>
            <person name="Greiner C."/>
            <person name="Han Y."/>
            <person name="Hu H."/>
            <person name="Hughes D.S.T."/>
            <person name="Huylmans A.-K."/>
            <person name="Kemena C."/>
            <person name="Kremer L.P.M."/>
            <person name="Lee S.L."/>
            <person name="Lopez-Ezquerra A."/>
            <person name="Mallet L."/>
            <person name="Monroy-Kuhn J.M."/>
            <person name="Moser A."/>
            <person name="Murali S.C."/>
            <person name="Muzny D.M."/>
            <person name="Otani S."/>
            <person name="Piulachs M.-D."/>
            <person name="Poelchau M."/>
            <person name="Qu J."/>
            <person name="Schaub F."/>
            <person name="Wada-Katsumata A."/>
            <person name="Worley K.C."/>
            <person name="Xie Q."/>
            <person name="Ylla G."/>
            <person name="Poulsen M."/>
            <person name="Gibbs R.A."/>
            <person name="Schal C."/>
            <person name="Richards S."/>
            <person name="Belles X."/>
            <person name="Korb J."/>
            <person name="Bornberg-Bauer E."/>
        </authorList>
    </citation>
    <scope>NUCLEOTIDE SEQUENCE [LARGE SCALE GENOMIC DNA]</scope>
    <source>
        <tissue evidence="8">Whole body</tissue>
    </source>
</reference>
<dbReference type="AlphaFoldDB" id="A0A2J7QJX9"/>
<dbReference type="GO" id="GO:0003676">
    <property type="term" value="F:nucleic acid binding"/>
    <property type="evidence" value="ECO:0007669"/>
    <property type="project" value="InterPro"/>
</dbReference>
<dbReference type="InterPro" id="IPR002809">
    <property type="entry name" value="EMC3/TMCO1"/>
</dbReference>
<evidence type="ECO:0000256" key="2">
    <source>
        <dbReference type="ARBA" id="ARBA00005376"/>
    </source>
</evidence>
<dbReference type="STRING" id="105785.A0A2J7QJX9"/>
<dbReference type="Gene3D" id="3.30.420.10">
    <property type="entry name" value="Ribonuclease H-like superfamily/Ribonuclease H"/>
    <property type="match status" value="1"/>
</dbReference>
<comment type="similarity">
    <text evidence="2">Belongs to the EMC3 family.</text>
</comment>
<sequence length="323" mass="36941">MAELLLDSDIRFWVFLPIVVITFLVGVVRHYVSILLSSQKKVELQQVQDSQVIIRSRCLREHGKYIPKHSFLMRRQFFNNEEAGYFKTQKRAAVNQNPMTDPSMMTDMLKGNVTNVIPMIVIGGWINWMFSGFVTMMEHPPYSPDLAPCDFFLFPKIKSALKGTRFESVDAVKAKATQLLKSITQDDLQHCFQQWKIRMERSKVPFPLTLRFKPMLQRGIELLTLDAAWVSSASWYFLNVFGLRSIYTLVLGENNAADQARHLQDQMSGAAMAMPPDPKAAFKAEWEALEICEHHWALANIENEILGLAGPSADSIYHQNKVD</sequence>
<evidence type="ECO:0000256" key="7">
    <source>
        <dbReference type="SAM" id="Phobius"/>
    </source>
</evidence>
<dbReference type="PANTHER" id="PTHR13116">
    <property type="entry name" value="ER MEMBRANE PROTEIN COMPLEX SUBUNIT 3"/>
    <property type="match status" value="1"/>
</dbReference>
<dbReference type="Proteomes" id="UP000235965">
    <property type="component" value="Unassembled WGS sequence"/>
</dbReference>
<evidence type="ECO:0000256" key="1">
    <source>
        <dbReference type="ARBA" id="ARBA00004141"/>
    </source>
</evidence>
<keyword evidence="9" id="KW-1185">Reference proteome</keyword>
<dbReference type="PANTHER" id="PTHR13116:SF5">
    <property type="entry name" value="ER MEMBRANE PROTEIN COMPLEX SUBUNIT 3"/>
    <property type="match status" value="1"/>
</dbReference>